<evidence type="ECO:0000256" key="7">
    <source>
        <dbReference type="ARBA" id="ARBA00023145"/>
    </source>
</evidence>
<comment type="catalytic activity">
    <reaction evidence="12">
        <text>a 1,2-diacyl-sn-glycero-3-phospho-L-serine + H(+) = a 1,2-diacyl-sn-glycero-3-phosphoethanolamine + CO2</text>
        <dbReference type="Rhea" id="RHEA:20828"/>
        <dbReference type="ChEBI" id="CHEBI:15378"/>
        <dbReference type="ChEBI" id="CHEBI:16526"/>
        <dbReference type="ChEBI" id="CHEBI:57262"/>
        <dbReference type="ChEBI" id="CHEBI:64612"/>
        <dbReference type="EC" id="4.1.1.65"/>
    </reaction>
</comment>
<evidence type="ECO:0000256" key="2">
    <source>
        <dbReference type="ARBA" id="ARBA00022475"/>
    </source>
</evidence>
<dbReference type="InterPro" id="IPR003817">
    <property type="entry name" value="PS_Dcarbxylase"/>
</dbReference>
<dbReference type="InterPro" id="IPR033178">
    <property type="entry name" value="PSD_type1_pro"/>
</dbReference>
<evidence type="ECO:0000256" key="11">
    <source>
        <dbReference type="ARBA" id="ARBA00023317"/>
    </source>
</evidence>
<dbReference type="InterPro" id="IPR033177">
    <property type="entry name" value="PSD-B"/>
</dbReference>
<keyword evidence="6 12" id="KW-0472">Membrane</keyword>
<dbReference type="NCBIfam" id="TIGR00163">
    <property type="entry name" value="PS_decarb"/>
    <property type="match status" value="1"/>
</dbReference>
<dbReference type="EMBL" id="PZZP01000001">
    <property type="protein sequence ID" value="PTM59697.1"/>
    <property type="molecule type" value="Genomic_DNA"/>
</dbReference>
<feature type="modified residue" description="Pyruvic acid (Ser); by autocatalysis" evidence="12">
    <location>
        <position position="246"/>
    </location>
</feature>
<comment type="cofactor">
    <cofactor evidence="12">
        <name>pyruvate</name>
        <dbReference type="ChEBI" id="CHEBI:15361"/>
    </cofactor>
    <text evidence="12">Binds 1 pyruvoyl group covalently per subunit.</text>
</comment>
<keyword evidence="2 12" id="KW-1003">Cell membrane</keyword>
<comment type="subcellular location">
    <subcellularLocation>
        <location evidence="12">Cell membrane</location>
        <topology evidence="12">Peripheral membrane protein</topology>
    </subcellularLocation>
</comment>
<dbReference type="OrthoDB" id="9802030at2"/>
<evidence type="ECO:0000256" key="1">
    <source>
        <dbReference type="ARBA" id="ARBA00005189"/>
    </source>
</evidence>
<comment type="pathway">
    <text evidence="1">Lipid metabolism.</text>
</comment>
<dbReference type="Proteomes" id="UP000241639">
    <property type="component" value="Unassembled WGS sequence"/>
</dbReference>
<keyword evidence="8 12" id="KW-0594">Phospholipid biosynthesis</keyword>
<evidence type="ECO:0000313" key="14">
    <source>
        <dbReference type="Proteomes" id="UP000241639"/>
    </source>
</evidence>
<keyword evidence="3 12" id="KW-0444">Lipid biosynthesis</keyword>
<feature type="active site" description="Schiff-base intermediate with substrate; via pyruvic acid; for decarboxylase activity" evidence="12">
    <location>
        <position position="246"/>
    </location>
</feature>
<evidence type="ECO:0000256" key="5">
    <source>
        <dbReference type="ARBA" id="ARBA00023098"/>
    </source>
</evidence>
<dbReference type="Pfam" id="PF02666">
    <property type="entry name" value="PS_Dcarbxylase"/>
    <property type="match status" value="1"/>
</dbReference>
<feature type="chain" id="PRO_5023386234" description="Phosphatidylserine decarboxylase beta chain" evidence="12">
    <location>
        <begin position="1"/>
        <end position="245"/>
    </location>
</feature>
<dbReference type="PANTHER" id="PTHR10067">
    <property type="entry name" value="PHOSPHATIDYLSERINE DECARBOXYLASE"/>
    <property type="match status" value="1"/>
</dbReference>
<evidence type="ECO:0000256" key="10">
    <source>
        <dbReference type="ARBA" id="ARBA00023264"/>
    </source>
</evidence>
<evidence type="ECO:0000256" key="4">
    <source>
        <dbReference type="ARBA" id="ARBA00022793"/>
    </source>
</evidence>
<dbReference type="GO" id="GO:0004609">
    <property type="term" value="F:phosphatidylserine decarboxylase activity"/>
    <property type="evidence" value="ECO:0007669"/>
    <property type="project" value="UniProtKB-UniRule"/>
</dbReference>
<accession>A0A2T4ZCS6</accession>
<evidence type="ECO:0000256" key="9">
    <source>
        <dbReference type="ARBA" id="ARBA00023239"/>
    </source>
</evidence>
<comment type="PTM">
    <text evidence="12">Is synthesized initially as an inactive proenzyme. Formation of the active enzyme involves a self-maturation process in which the active site pyruvoyl group is generated from an internal serine residue via an autocatalytic post-translational modification. Two non-identical subunits are generated from the proenzyme in this reaction, and the pyruvate is formed at the N-terminus of the alpha chain, which is derived from the carboxyl end of the proenzyme. The autoendoproteolytic cleavage occurs by a canonical serine protease mechanism, in which the side chain hydroxyl group of the serine supplies its oxygen atom to form the C-terminus of the beta chain, while the remainder of the serine residue undergoes an oxidative deamination to produce ammonia and the pyruvoyl prosthetic group on the alpha chain. During this reaction, the Ser that is part of the protease active site of the proenzyme becomes the pyruvoyl prosthetic group, which constitutes an essential element of the active site of the mature decarboxylase.</text>
</comment>
<comment type="pathway">
    <text evidence="12">Phospholipid metabolism; phosphatidylethanolamine biosynthesis; phosphatidylethanolamine from CDP-diacylglycerol: step 2/2.</text>
</comment>
<feature type="active site" description="Charge relay system; for autoendoproteolytic cleavage activity" evidence="12">
    <location>
        <position position="143"/>
    </location>
</feature>
<feature type="chain" id="PRO_5023386235" description="Phosphatidylserine decarboxylase alpha chain" evidence="12">
    <location>
        <begin position="246"/>
        <end position="283"/>
    </location>
</feature>
<keyword evidence="7 12" id="KW-0865">Zymogen</keyword>
<proteinExistence type="inferred from homology"/>
<dbReference type="RefSeq" id="WP_107726881.1">
    <property type="nucleotide sequence ID" value="NZ_PZZP01000001.1"/>
</dbReference>
<dbReference type="HAMAP" id="MF_00662">
    <property type="entry name" value="PS_decarb_PSD_B_type1"/>
    <property type="match status" value="1"/>
</dbReference>
<name>A0A2T4ZCS6_9BACL</name>
<dbReference type="PANTHER" id="PTHR10067:SF6">
    <property type="entry name" value="PHOSPHATIDYLSERINE DECARBOXYLASE PROENZYME, MITOCHONDRIAL"/>
    <property type="match status" value="1"/>
</dbReference>
<keyword evidence="5 12" id="KW-0443">Lipid metabolism</keyword>
<keyword evidence="10 12" id="KW-1208">Phospholipid metabolism</keyword>
<keyword evidence="11 12" id="KW-0670">Pyruvate</keyword>
<comment type="similarity">
    <text evidence="12">Belongs to the phosphatidylserine decarboxylase family. PSD-B subfamily. Prokaryotic type I sub-subfamily.</text>
</comment>
<dbReference type="UniPathway" id="UPA00558">
    <property type="reaction ID" value="UER00616"/>
</dbReference>
<keyword evidence="14" id="KW-1185">Reference proteome</keyword>
<gene>
    <name evidence="12" type="primary">psd</name>
    <name evidence="13" type="ORF">C8J48_2327</name>
</gene>
<organism evidence="13 14">
    <name type="scientific">Desmospora activa DSM 45169</name>
    <dbReference type="NCBI Taxonomy" id="1121389"/>
    <lineage>
        <taxon>Bacteria</taxon>
        <taxon>Bacillati</taxon>
        <taxon>Bacillota</taxon>
        <taxon>Bacilli</taxon>
        <taxon>Bacillales</taxon>
        <taxon>Thermoactinomycetaceae</taxon>
        <taxon>Desmospora</taxon>
    </lineage>
</organism>
<dbReference type="AlphaFoldDB" id="A0A2T4ZCS6"/>
<protein>
    <recommendedName>
        <fullName evidence="12">Phosphatidylserine decarboxylase proenzyme</fullName>
        <ecNumber evidence="12">4.1.1.65</ecNumber>
    </recommendedName>
    <component>
        <recommendedName>
            <fullName evidence="12">Phosphatidylserine decarboxylase alpha chain</fullName>
        </recommendedName>
    </component>
    <component>
        <recommendedName>
            <fullName evidence="12">Phosphatidylserine decarboxylase beta chain</fullName>
        </recommendedName>
    </component>
</protein>
<evidence type="ECO:0000256" key="8">
    <source>
        <dbReference type="ARBA" id="ARBA00023209"/>
    </source>
</evidence>
<evidence type="ECO:0000313" key="13">
    <source>
        <dbReference type="EMBL" id="PTM59697.1"/>
    </source>
</evidence>
<evidence type="ECO:0000256" key="12">
    <source>
        <dbReference type="HAMAP-Rule" id="MF_00662"/>
    </source>
</evidence>
<keyword evidence="4 12" id="KW-0210">Decarboxylase</keyword>
<evidence type="ECO:0000256" key="6">
    <source>
        <dbReference type="ARBA" id="ARBA00023136"/>
    </source>
</evidence>
<dbReference type="GO" id="GO:0006646">
    <property type="term" value="P:phosphatidylethanolamine biosynthetic process"/>
    <property type="evidence" value="ECO:0007669"/>
    <property type="project" value="UniProtKB-UniRule"/>
</dbReference>
<dbReference type="EC" id="4.1.1.65" evidence="12"/>
<comment type="function">
    <text evidence="12">Catalyzes the formation of phosphatidylethanolamine (PtdEtn) from phosphatidylserine (PtdSer).</text>
</comment>
<evidence type="ECO:0000256" key="3">
    <source>
        <dbReference type="ARBA" id="ARBA00022516"/>
    </source>
</evidence>
<comment type="subunit">
    <text evidence="12">Heterodimer of a large membrane-associated beta subunit and a small pyruvoyl-containing alpha subunit.</text>
</comment>
<sequence>MKEKLLLSGLYLLPTRLLSRWVGRFARTPFSRRVIPYFIRRFDVDLAQVEKPVTQYETLMDFFVRGLKEGSRPVDRDPVSVVCPVDGTVSQVGTIQGDNLIQAKGVDYSLEALLGGDKNDVNAFRGGTFLTLYLSPRDYHRIHTPVAGRVTHLTWIPGTLFPVNQLGVKRIPGLFTKNERLITYMETTAGRMALIKVGATNVGSIRVTYDAEIGTNRSGQKRMLRREYKVPPKEKGEEIGRFEFGSTVILLFPAQRVEWLDEIKPGSNVLMGQRIGRLQVSQV</sequence>
<dbReference type="GO" id="GO:0005886">
    <property type="term" value="C:plasma membrane"/>
    <property type="evidence" value="ECO:0007669"/>
    <property type="project" value="UniProtKB-SubCell"/>
</dbReference>
<feature type="active site" description="Charge relay system; for autoendoproteolytic cleavage activity" evidence="12">
    <location>
        <position position="246"/>
    </location>
</feature>
<feature type="site" description="Cleavage (non-hydrolytic); by autocatalysis" evidence="12">
    <location>
        <begin position="245"/>
        <end position="246"/>
    </location>
</feature>
<comment type="caution">
    <text evidence="13">The sequence shown here is derived from an EMBL/GenBank/DDBJ whole genome shotgun (WGS) entry which is preliminary data.</text>
</comment>
<feature type="active site" description="Charge relay system; for autoendoproteolytic cleavage activity" evidence="12">
    <location>
        <position position="86"/>
    </location>
</feature>
<reference evidence="13 14" key="1">
    <citation type="submission" date="2018-04" db="EMBL/GenBank/DDBJ databases">
        <title>Genomic Encyclopedia of Archaeal and Bacterial Type Strains, Phase II (KMG-II): from individual species to whole genera.</title>
        <authorList>
            <person name="Goeker M."/>
        </authorList>
    </citation>
    <scope>NUCLEOTIDE SEQUENCE [LARGE SCALE GENOMIC DNA]</scope>
    <source>
        <strain evidence="13 14">DSM 45169</strain>
    </source>
</reference>
<keyword evidence="9 12" id="KW-0456">Lyase</keyword>